<reference evidence="2" key="2">
    <citation type="submission" date="2021-04" db="EMBL/GenBank/DDBJ databases">
        <authorList>
            <person name="Gilroy R."/>
        </authorList>
    </citation>
    <scope>NUCLEOTIDE SEQUENCE</scope>
    <source>
        <strain evidence="2">ChiHecec1B25-7008</strain>
    </source>
</reference>
<reference evidence="2" key="1">
    <citation type="journal article" date="2021" name="PeerJ">
        <title>Extensive microbial diversity within the chicken gut microbiome revealed by metagenomics and culture.</title>
        <authorList>
            <person name="Gilroy R."/>
            <person name="Ravi A."/>
            <person name="Getino M."/>
            <person name="Pursley I."/>
            <person name="Horton D.L."/>
            <person name="Alikhan N.F."/>
            <person name="Baker D."/>
            <person name="Gharbi K."/>
            <person name="Hall N."/>
            <person name="Watson M."/>
            <person name="Adriaenssens E.M."/>
            <person name="Foster-Nyarko E."/>
            <person name="Jarju S."/>
            <person name="Secka A."/>
            <person name="Antonio M."/>
            <person name="Oren A."/>
            <person name="Chaudhuri R.R."/>
            <person name="La Ragione R."/>
            <person name="Hildebrand F."/>
            <person name="Pallen M.J."/>
        </authorList>
    </citation>
    <scope>NUCLEOTIDE SEQUENCE</scope>
    <source>
        <strain evidence="2">ChiHecec1B25-7008</strain>
    </source>
</reference>
<keyword evidence="1" id="KW-0472">Membrane</keyword>
<evidence type="ECO:0000256" key="1">
    <source>
        <dbReference type="SAM" id="Phobius"/>
    </source>
</evidence>
<feature type="transmembrane region" description="Helical" evidence="1">
    <location>
        <begin position="125"/>
        <end position="144"/>
    </location>
</feature>
<sequence length="192" mass="22147">MTQEMNLAELQELKEQFALFSRKLDKLAIINDNMLKEAMTRHVSVIEREYKSRFLVSLIGAPVLTVVFLAMGYHWGFILLMDAMAAAEFILDRRCYKVLAPQRLATLNMTDATERTIRYRKLRSLIHRILLIPGIALIVWTVLIACGYRLNLPVLTVSLVAMVVAVEIGIYREKKVNRNLDDMLRRIKQLKA</sequence>
<proteinExistence type="predicted"/>
<accession>A0A9D2HRK8</accession>
<keyword evidence="1" id="KW-0812">Transmembrane</keyword>
<organism evidence="2 3">
    <name type="scientific">Candidatus Bacteroides intestinavium</name>
    <dbReference type="NCBI Taxonomy" id="2838469"/>
    <lineage>
        <taxon>Bacteria</taxon>
        <taxon>Pseudomonadati</taxon>
        <taxon>Bacteroidota</taxon>
        <taxon>Bacteroidia</taxon>
        <taxon>Bacteroidales</taxon>
        <taxon>Bacteroidaceae</taxon>
        <taxon>Bacteroides</taxon>
    </lineage>
</organism>
<protein>
    <submittedName>
        <fullName evidence="2">Uncharacterized protein</fullName>
    </submittedName>
</protein>
<evidence type="ECO:0000313" key="3">
    <source>
        <dbReference type="Proteomes" id="UP000823860"/>
    </source>
</evidence>
<dbReference type="Proteomes" id="UP000823860">
    <property type="component" value="Unassembled WGS sequence"/>
</dbReference>
<name>A0A9D2HRK8_9BACE</name>
<feature type="transmembrane region" description="Helical" evidence="1">
    <location>
        <begin position="150"/>
        <end position="171"/>
    </location>
</feature>
<comment type="caution">
    <text evidence="2">The sequence shown here is derived from an EMBL/GenBank/DDBJ whole genome shotgun (WGS) entry which is preliminary data.</text>
</comment>
<dbReference type="EMBL" id="DWZE01000027">
    <property type="protein sequence ID" value="HJA82767.1"/>
    <property type="molecule type" value="Genomic_DNA"/>
</dbReference>
<evidence type="ECO:0000313" key="2">
    <source>
        <dbReference type="EMBL" id="HJA82767.1"/>
    </source>
</evidence>
<keyword evidence="1" id="KW-1133">Transmembrane helix</keyword>
<dbReference type="AlphaFoldDB" id="A0A9D2HRK8"/>
<feature type="transmembrane region" description="Helical" evidence="1">
    <location>
        <begin position="54"/>
        <end position="75"/>
    </location>
</feature>
<gene>
    <name evidence="2" type="ORF">H9785_02150</name>
</gene>